<keyword evidence="3" id="KW-1185">Reference proteome</keyword>
<reference evidence="2 3" key="1">
    <citation type="submission" date="2019-05" db="EMBL/GenBank/DDBJ databases">
        <title>Another draft genome of Portunus trituberculatus and its Hox gene families provides insights of decapod evolution.</title>
        <authorList>
            <person name="Jeong J.-H."/>
            <person name="Song I."/>
            <person name="Kim S."/>
            <person name="Choi T."/>
            <person name="Kim D."/>
            <person name="Ryu S."/>
            <person name="Kim W."/>
        </authorList>
    </citation>
    <scope>NUCLEOTIDE SEQUENCE [LARGE SCALE GENOMIC DNA]</scope>
    <source>
        <tissue evidence="2">Muscle</tissue>
    </source>
</reference>
<proteinExistence type="predicted"/>
<protein>
    <submittedName>
        <fullName evidence="2">Uncharacterized protein</fullName>
    </submittedName>
</protein>
<comment type="caution">
    <text evidence="2">The sequence shown here is derived from an EMBL/GenBank/DDBJ whole genome shotgun (WGS) entry which is preliminary data.</text>
</comment>
<feature type="region of interest" description="Disordered" evidence="1">
    <location>
        <begin position="1"/>
        <end position="22"/>
    </location>
</feature>
<evidence type="ECO:0000256" key="1">
    <source>
        <dbReference type="SAM" id="MobiDB-lite"/>
    </source>
</evidence>
<name>A0A5B7JMA3_PORTR</name>
<evidence type="ECO:0000313" key="3">
    <source>
        <dbReference type="Proteomes" id="UP000324222"/>
    </source>
</evidence>
<dbReference type="AlphaFoldDB" id="A0A5B7JMA3"/>
<dbReference type="Proteomes" id="UP000324222">
    <property type="component" value="Unassembled WGS sequence"/>
</dbReference>
<gene>
    <name evidence="2" type="ORF">E2C01_094497</name>
</gene>
<accession>A0A5B7JMA3</accession>
<organism evidence="2 3">
    <name type="scientific">Portunus trituberculatus</name>
    <name type="common">Swimming crab</name>
    <name type="synonym">Neptunus trituberculatus</name>
    <dbReference type="NCBI Taxonomy" id="210409"/>
    <lineage>
        <taxon>Eukaryota</taxon>
        <taxon>Metazoa</taxon>
        <taxon>Ecdysozoa</taxon>
        <taxon>Arthropoda</taxon>
        <taxon>Crustacea</taxon>
        <taxon>Multicrustacea</taxon>
        <taxon>Malacostraca</taxon>
        <taxon>Eumalacostraca</taxon>
        <taxon>Eucarida</taxon>
        <taxon>Decapoda</taxon>
        <taxon>Pleocyemata</taxon>
        <taxon>Brachyura</taxon>
        <taxon>Eubrachyura</taxon>
        <taxon>Portunoidea</taxon>
        <taxon>Portunidae</taxon>
        <taxon>Portuninae</taxon>
        <taxon>Portunus</taxon>
    </lineage>
</organism>
<dbReference type="EMBL" id="VSRR010116957">
    <property type="protein sequence ID" value="MPC99101.1"/>
    <property type="molecule type" value="Genomic_DNA"/>
</dbReference>
<sequence>MSPRPPTTLTSAPHLFPSPICA</sequence>
<evidence type="ECO:0000313" key="2">
    <source>
        <dbReference type="EMBL" id="MPC99101.1"/>
    </source>
</evidence>